<keyword evidence="6" id="KW-0067">ATP-binding</keyword>
<keyword evidence="7" id="KW-0472">Membrane</keyword>
<keyword evidence="3" id="KW-0808">Transferase</keyword>
<dbReference type="SMART" id="SM00387">
    <property type="entry name" value="HATPase_c"/>
    <property type="match status" value="1"/>
</dbReference>
<name>A0A3D9H6A1_9PROT</name>
<keyword evidence="7" id="KW-0812">Transmembrane</keyword>
<gene>
    <name evidence="9" type="ORF">DFP90_11227</name>
</gene>
<evidence type="ECO:0000256" key="6">
    <source>
        <dbReference type="ARBA" id="ARBA00022840"/>
    </source>
</evidence>
<reference evidence="9 10" key="1">
    <citation type="submission" date="2018-07" db="EMBL/GenBank/DDBJ databases">
        <title>Genomic Encyclopedia of Type Strains, Phase III (KMG-III): the genomes of soil and plant-associated and newly described type strains.</title>
        <authorList>
            <person name="Whitman W."/>
        </authorList>
    </citation>
    <scope>NUCLEOTIDE SEQUENCE [LARGE SCALE GENOMIC DNA]</scope>
    <source>
        <strain evidence="9 10">CECT 8488</strain>
    </source>
</reference>
<dbReference type="AlphaFoldDB" id="A0A3D9H6A1"/>
<evidence type="ECO:0000259" key="8">
    <source>
        <dbReference type="PROSITE" id="PS50109"/>
    </source>
</evidence>
<dbReference type="SUPFAM" id="SSF55874">
    <property type="entry name" value="ATPase domain of HSP90 chaperone/DNA topoisomerase II/histidine kinase"/>
    <property type="match status" value="1"/>
</dbReference>
<dbReference type="PRINTS" id="PR00344">
    <property type="entry name" value="BCTRLSENSOR"/>
</dbReference>
<dbReference type="GO" id="GO:0004673">
    <property type="term" value="F:protein histidine kinase activity"/>
    <property type="evidence" value="ECO:0007669"/>
    <property type="project" value="UniProtKB-EC"/>
</dbReference>
<dbReference type="InterPro" id="IPR004358">
    <property type="entry name" value="Sig_transdc_His_kin-like_C"/>
</dbReference>
<dbReference type="Pfam" id="PF02518">
    <property type="entry name" value="HATPase_c"/>
    <property type="match status" value="1"/>
</dbReference>
<evidence type="ECO:0000256" key="7">
    <source>
        <dbReference type="SAM" id="Phobius"/>
    </source>
</evidence>
<evidence type="ECO:0000256" key="4">
    <source>
        <dbReference type="ARBA" id="ARBA00022741"/>
    </source>
</evidence>
<comment type="caution">
    <text evidence="9">The sequence shown here is derived from an EMBL/GenBank/DDBJ whole genome shotgun (WGS) entry which is preliminary data.</text>
</comment>
<dbReference type="InterPro" id="IPR050980">
    <property type="entry name" value="2C_sensor_his_kinase"/>
</dbReference>
<dbReference type="PANTHER" id="PTHR44936">
    <property type="entry name" value="SENSOR PROTEIN CREC"/>
    <property type="match status" value="1"/>
</dbReference>
<accession>A0A3D9H6A1</accession>
<evidence type="ECO:0000313" key="9">
    <source>
        <dbReference type="EMBL" id="RED45035.1"/>
    </source>
</evidence>
<dbReference type="Proteomes" id="UP000256845">
    <property type="component" value="Unassembled WGS sequence"/>
</dbReference>
<organism evidence="9 10">
    <name type="scientific">Aestuariispira insulae</name>
    <dbReference type="NCBI Taxonomy" id="1461337"/>
    <lineage>
        <taxon>Bacteria</taxon>
        <taxon>Pseudomonadati</taxon>
        <taxon>Pseudomonadota</taxon>
        <taxon>Alphaproteobacteria</taxon>
        <taxon>Rhodospirillales</taxon>
        <taxon>Kiloniellaceae</taxon>
        <taxon>Aestuariispira</taxon>
    </lineage>
</organism>
<dbReference type="PANTHER" id="PTHR44936:SF10">
    <property type="entry name" value="SENSOR PROTEIN RSTB"/>
    <property type="match status" value="1"/>
</dbReference>
<dbReference type="Gene3D" id="3.30.565.10">
    <property type="entry name" value="Histidine kinase-like ATPase, C-terminal domain"/>
    <property type="match status" value="1"/>
</dbReference>
<keyword evidence="5 9" id="KW-0418">Kinase</keyword>
<evidence type="ECO:0000256" key="1">
    <source>
        <dbReference type="ARBA" id="ARBA00000085"/>
    </source>
</evidence>
<proteinExistence type="predicted"/>
<dbReference type="InterPro" id="IPR036890">
    <property type="entry name" value="HATPase_C_sf"/>
</dbReference>
<feature type="transmembrane region" description="Helical" evidence="7">
    <location>
        <begin position="178"/>
        <end position="201"/>
    </location>
</feature>
<dbReference type="EC" id="2.7.13.3" evidence="2"/>
<evidence type="ECO:0000256" key="3">
    <source>
        <dbReference type="ARBA" id="ARBA00022679"/>
    </source>
</evidence>
<keyword evidence="7" id="KW-1133">Transmembrane helix</keyword>
<dbReference type="InterPro" id="IPR005467">
    <property type="entry name" value="His_kinase_dom"/>
</dbReference>
<feature type="transmembrane region" description="Helical" evidence="7">
    <location>
        <begin position="24"/>
        <end position="45"/>
    </location>
</feature>
<dbReference type="RefSeq" id="WP_115938537.1">
    <property type="nucleotide sequence ID" value="NZ_QRDW01000012.1"/>
</dbReference>
<evidence type="ECO:0000256" key="5">
    <source>
        <dbReference type="ARBA" id="ARBA00022777"/>
    </source>
</evidence>
<protein>
    <recommendedName>
        <fullName evidence="2">histidine kinase</fullName>
        <ecNumber evidence="2">2.7.13.3</ecNumber>
    </recommendedName>
</protein>
<evidence type="ECO:0000256" key="2">
    <source>
        <dbReference type="ARBA" id="ARBA00012438"/>
    </source>
</evidence>
<dbReference type="PROSITE" id="PS50109">
    <property type="entry name" value="HIS_KIN"/>
    <property type="match status" value="1"/>
</dbReference>
<keyword evidence="10" id="KW-1185">Reference proteome</keyword>
<dbReference type="EMBL" id="QRDW01000012">
    <property type="protein sequence ID" value="RED45035.1"/>
    <property type="molecule type" value="Genomic_DNA"/>
</dbReference>
<dbReference type="GO" id="GO:0005524">
    <property type="term" value="F:ATP binding"/>
    <property type="evidence" value="ECO:0007669"/>
    <property type="project" value="UniProtKB-KW"/>
</dbReference>
<sequence>MTGPIDPKSATNGETMWHALVHSLSARLLILTISFVMLTEVFVFLPSVANFRMNWLNEKLGAGHLAILALDATPDGMVSEQLQMELLKHVGARSIAVRRIGVKVALINDMPPAVDVTYDLRGAMAPELIMDALETLTGGENRVMRIVGLSPKDEAAEIDLILDEGPLQEAMVSFAGRIFLLSLAISLVTAGLVYLSLQWFLVRPMRRFTANMVGFAENPEDESRIMTPGRRRDEVGRAQRQLAGLQRSLHGMLRQKAHLAALGTAVAKINHDLKGILSTALVVSDALEASEDPKVRKIAPTLISSIDRAVALCGQTLNYVGQDRPPLNRSCFPLDRLLLEVGEGLPNGATLSFGRDCALELNADRDQMFRILQNLARNAAQAGARQIRVTCPSQTDDRKTLALEISDDGPGLPPRAQKNMFQAFEGSGRSGGTGLGLAIARELARGHGGDLSLQSTSAEGTIFRLELPWVK</sequence>
<feature type="domain" description="Histidine kinase" evidence="8">
    <location>
        <begin position="268"/>
        <end position="471"/>
    </location>
</feature>
<evidence type="ECO:0000313" key="10">
    <source>
        <dbReference type="Proteomes" id="UP000256845"/>
    </source>
</evidence>
<dbReference type="InterPro" id="IPR003594">
    <property type="entry name" value="HATPase_dom"/>
</dbReference>
<keyword evidence="4" id="KW-0547">Nucleotide-binding</keyword>
<comment type="catalytic activity">
    <reaction evidence="1">
        <text>ATP + protein L-histidine = ADP + protein N-phospho-L-histidine.</text>
        <dbReference type="EC" id="2.7.13.3"/>
    </reaction>
</comment>
<dbReference type="OrthoDB" id="9784218at2"/>